<dbReference type="EMBL" id="VSRR010003909">
    <property type="protein sequence ID" value="MPC37865.1"/>
    <property type="molecule type" value="Genomic_DNA"/>
</dbReference>
<gene>
    <name evidence="2" type="ORF">E2C01_031360</name>
</gene>
<evidence type="ECO:0000313" key="2">
    <source>
        <dbReference type="EMBL" id="MPC37865.1"/>
    </source>
</evidence>
<accession>A0A5B7EWM1</accession>
<dbReference type="Proteomes" id="UP000324222">
    <property type="component" value="Unassembled WGS sequence"/>
</dbReference>
<feature type="compositionally biased region" description="Polar residues" evidence="1">
    <location>
        <begin position="117"/>
        <end position="135"/>
    </location>
</feature>
<protein>
    <submittedName>
        <fullName evidence="2">Uncharacterized protein</fullName>
    </submittedName>
</protein>
<dbReference type="AlphaFoldDB" id="A0A5B7EWM1"/>
<evidence type="ECO:0000313" key="3">
    <source>
        <dbReference type="Proteomes" id="UP000324222"/>
    </source>
</evidence>
<feature type="region of interest" description="Disordered" evidence="1">
    <location>
        <begin position="110"/>
        <end position="150"/>
    </location>
</feature>
<comment type="caution">
    <text evidence="2">The sequence shown here is derived from an EMBL/GenBank/DDBJ whole genome shotgun (WGS) entry which is preliminary data.</text>
</comment>
<organism evidence="2 3">
    <name type="scientific">Portunus trituberculatus</name>
    <name type="common">Swimming crab</name>
    <name type="synonym">Neptunus trituberculatus</name>
    <dbReference type="NCBI Taxonomy" id="210409"/>
    <lineage>
        <taxon>Eukaryota</taxon>
        <taxon>Metazoa</taxon>
        <taxon>Ecdysozoa</taxon>
        <taxon>Arthropoda</taxon>
        <taxon>Crustacea</taxon>
        <taxon>Multicrustacea</taxon>
        <taxon>Malacostraca</taxon>
        <taxon>Eumalacostraca</taxon>
        <taxon>Eucarida</taxon>
        <taxon>Decapoda</taxon>
        <taxon>Pleocyemata</taxon>
        <taxon>Brachyura</taxon>
        <taxon>Eubrachyura</taxon>
        <taxon>Portunoidea</taxon>
        <taxon>Portunidae</taxon>
        <taxon>Portuninae</taxon>
        <taxon>Portunus</taxon>
    </lineage>
</organism>
<sequence length="183" mass="19827">MRGWSRGPPCLGVASLRAAAVSSGGQNAYYNHMASSSGGFHSLTTCFARQMKPRKLAFSFSLVLAERRQAVFWRRQKRKETCKCAGSDPYKAAFTQGTHLAALMVFGGRPRTDDSESSGLDSSIETAKSSVSSISDVMERGKPSKQTTLKEATPPFLTHGLPLLTVGESIISSCDRRRLGQGY</sequence>
<reference evidence="2 3" key="1">
    <citation type="submission" date="2019-05" db="EMBL/GenBank/DDBJ databases">
        <title>Another draft genome of Portunus trituberculatus and its Hox gene families provides insights of decapod evolution.</title>
        <authorList>
            <person name="Jeong J.-H."/>
            <person name="Song I."/>
            <person name="Kim S."/>
            <person name="Choi T."/>
            <person name="Kim D."/>
            <person name="Ryu S."/>
            <person name="Kim W."/>
        </authorList>
    </citation>
    <scope>NUCLEOTIDE SEQUENCE [LARGE SCALE GENOMIC DNA]</scope>
    <source>
        <tissue evidence="2">Muscle</tissue>
    </source>
</reference>
<evidence type="ECO:0000256" key="1">
    <source>
        <dbReference type="SAM" id="MobiDB-lite"/>
    </source>
</evidence>
<name>A0A5B7EWM1_PORTR</name>
<keyword evidence="3" id="KW-1185">Reference proteome</keyword>
<proteinExistence type="predicted"/>